<organism evidence="5 6">
    <name type="scientific">Perkinsus chesapeaki</name>
    <name type="common">Clam parasite</name>
    <name type="synonym">Perkinsus andrewsi</name>
    <dbReference type="NCBI Taxonomy" id="330153"/>
    <lineage>
        <taxon>Eukaryota</taxon>
        <taxon>Sar</taxon>
        <taxon>Alveolata</taxon>
        <taxon>Perkinsozoa</taxon>
        <taxon>Perkinsea</taxon>
        <taxon>Perkinsida</taxon>
        <taxon>Perkinsidae</taxon>
        <taxon>Perkinsus</taxon>
    </lineage>
</organism>
<dbReference type="GO" id="GO:0005634">
    <property type="term" value="C:nucleus"/>
    <property type="evidence" value="ECO:0007669"/>
    <property type="project" value="TreeGrafter"/>
</dbReference>
<feature type="compositionally biased region" description="Low complexity" evidence="1">
    <location>
        <begin position="722"/>
        <end position="739"/>
    </location>
</feature>
<dbReference type="GO" id="GO:0003723">
    <property type="term" value="F:RNA binding"/>
    <property type="evidence" value="ECO:0007669"/>
    <property type="project" value="TreeGrafter"/>
</dbReference>
<dbReference type="Pfam" id="PF18334">
    <property type="entry name" value="XRN1_D2_D3"/>
    <property type="match status" value="1"/>
</dbReference>
<dbReference type="InterPro" id="IPR041106">
    <property type="entry name" value="XRN1_D2_D3"/>
</dbReference>
<comment type="caution">
    <text evidence="5">The sequence shown here is derived from an EMBL/GenBank/DDBJ whole genome shotgun (WGS) entry which is preliminary data.</text>
</comment>
<dbReference type="Gene3D" id="2.170.260.40">
    <property type="match status" value="1"/>
</dbReference>
<dbReference type="PANTHER" id="PTHR12341:SF7">
    <property type="entry name" value="5'-3' EXORIBONUCLEASE 1"/>
    <property type="match status" value="1"/>
</dbReference>
<sequence length="790" mass="88013">MVNDFDDFDKAGSEIHFDGGGPVTPFQQLMSVLPASSGIKLLPKVFAPLFTSPSSPVKQYYPQRFDVDIDGVKVPWGGTTLINFVDEDILFKAMDEAVAKADRTGNNALTPEEKERNREGSAHVYRFDPSVEPVEVRSTVPRFLPDLDHVTVDVNTFHHAPLPAGMEYFPHWVLPACDTKKYVDCWPSLQTKKVVVRYAVGVKIFNFASQRESMFLGVQQSFDELVRDLCESMLKAYVVQVDYPCVHKARVVAVRFMTEGGKVMRCTRNKVQKSAPASVYRTDINNELDYYERHGILFNFTTCEGDRLSEDVMESEQPILEVQRVTAHHVDEAGRRVYDFSTVTERRLASLCRVLEREPVKVEEGRGRRDLAVGDRVMVDDRGGKHAGCVGRITRILPGAVEMDTEQPLGWSVAAVTSSVEKVLRDGNDLKWYSPEVAASKADLTLELWWRIVGSITAKLGRERVQVGMELFHWTRFEVSPGQSGFKMLVVPNYTRHSYIRETKQEYWSFSSYAVLAVKEYIAAFPSVFDGLCELDNTDTNLSVSAKRLLQGDDYEYELAKLNRWLGNQEFRRLPLVSPKYTALSRMGVQFLEGLTDYYIKSEATQPLPHITVASHHLVLADSHAKLGVKSKKSRPEVGSRAVYINGEGSAPVGARCTVTGVFGRWGEQDMKVELLFDKPTFGCGTAYGRCSSMRGMVAPAADVMILPLPAGEPVSPAPAQSIVKSYSSPPPVKSSLKNGRGKGRRRSKKAPSVTYASRHPDSMALSRELRHMLGIPSTKKETGGGDGGV</sequence>
<evidence type="ECO:0000259" key="2">
    <source>
        <dbReference type="Pfam" id="PF17846"/>
    </source>
</evidence>
<dbReference type="Gene3D" id="2.30.30.750">
    <property type="match status" value="1"/>
</dbReference>
<protein>
    <submittedName>
        <fullName evidence="5">Uncharacterized protein</fullName>
    </submittedName>
</protein>
<evidence type="ECO:0000256" key="1">
    <source>
        <dbReference type="SAM" id="MobiDB-lite"/>
    </source>
</evidence>
<dbReference type="PANTHER" id="PTHR12341">
    <property type="entry name" value="5'-&gt;3' EXORIBONUCLEASE"/>
    <property type="match status" value="1"/>
</dbReference>
<accession>A0A7J6LJU1</accession>
<dbReference type="AlphaFoldDB" id="A0A7J6LJU1"/>
<feature type="domain" description="5'-3' exoribonuclease 1 SH3-like" evidence="3">
    <location>
        <begin position="637"/>
        <end position="705"/>
    </location>
</feature>
<evidence type="ECO:0000259" key="3">
    <source>
        <dbReference type="Pfam" id="PF18129"/>
    </source>
</evidence>
<dbReference type="EMBL" id="JAAPAO010000454">
    <property type="protein sequence ID" value="KAF4659386.1"/>
    <property type="molecule type" value="Genomic_DNA"/>
</dbReference>
<evidence type="ECO:0000313" key="5">
    <source>
        <dbReference type="EMBL" id="KAF4659386.1"/>
    </source>
</evidence>
<dbReference type="InterPro" id="IPR047007">
    <property type="entry name" value="XRN1_D1_sf"/>
</dbReference>
<keyword evidence="6" id="KW-1185">Reference proteome</keyword>
<name>A0A7J6LJU1_PERCH</name>
<dbReference type="GO" id="GO:0000956">
    <property type="term" value="P:nuclear-transcribed mRNA catabolic process"/>
    <property type="evidence" value="ECO:0007669"/>
    <property type="project" value="TreeGrafter"/>
</dbReference>
<dbReference type="GO" id="GO:0016075">
    <property type="term" value="P:rRNA catabolic process"/>
    <property type="evidence" value="ECO:0007669"/>
    <property type="project" value="TreeGrafter"/>
</dbReference>
<gene>
    <name evidence="5" type="ORF">FOL47_007602</name>
</gene>
<dbReference type="Pfam" id="PF18129">
    <property type="entry name" value="SH3_12"/>
    <property type="match status" value="1"/>
</dbReference>
<dbReference type="Pfam" id="PF17846">
    <property type="entry name" value="XRN_M"/>
    <property type="match status" value="1"/>
</dbReference>
<evidence type="ECO:0000259" key="4">
    <source>
        <dbReference type="Pfam" id="PF18334"/>
    </source>
</evidence>
<dbReference type="Proteomes" id="UP000591131">
    <property type="component" value="Unassembled WGS sequence"/>
</dbReference>
<proteinExistence type="predicted"/>
<dbReference type="Gene3D" id="1.25.40.1050">
    <property type="match status" value="1"/>
</dbReference>
<evidence type="ECO:0000313" key="6">
    <source>
        <dbReference type="Proteomes" id="UP000591131"/>
    </source>
</evidence>
<feature type="compositionally biased region" description="Basic residues" evidence="1">
    <location>
        <begin position="740"/>
        <end position="750"/>
    </location>
</feature>
<dbReference type="InterPro" id="IPR027073">
    <property type="entry name" value="5_3_exoribonuclease"/>
</dbReference>
<dbReference type="GO" id="GO:0004534">
    <property type="term" value="F:5'-3' RNA exonuclease activity"/>
    <property type="evidence" value="ECO:0007669"/>
    <property type="project" value="TreeGrafter"/>
</dbReference>
<dbReference type="InterPro" id="IPR041412">
    <property type="entry name" value="Xrn1_helical"/>
</dbReference>
<feature type="domain" description="Xrn1 helical" evidence="2">
    <location>
        <begin position="3"/>
        <end position="125"/>
    </location>
</feature>
<dbReference type="InterPro" id="IPR047008">
    <property type="entry name" value="XRN1_SH3_sf"/>
</dbReference>
<dbReference type="InterPro" id="IPR041385">
    <property type="entry name" value="SH3_12"/>
</dbReference>
<dbReference type="OrthoDB" id="372487at2759"/>
<feature type="region of interest" description="Disordered" evidence="1">
    <location>
        <begin position="715"/>
        <end position="765"/>
    </location>
</feature>
<reference evidence="5 6" key="1">
    <citation type="submission" date="2020-04" db="EMBL/GenBank/DDBJ databases">
        <title>Perkinsus chesapeaki whole genome sequence.</title>
        <authorList>
            <person name="Bogema D.R."/>
        </authorList>
    </citation>
    <scope>NUCLEOTIDE SEQUENCE [LARGE SCALE GENOMIC DNA]</scope>
    <source>
        <strain evidence="5">ATCC PRA-425</strain>
    </source>
</reference>
<feature type="region of interest" description="Disordered" evidence="1">
    <location>
        <begin position="771"/>
        <end position="790"/>
    </location>
</feature>
<feature type="domain" description="Exoribonuclease Xrn1 D2/D3" evidence="4">
    <location>
        <begin position="501"/>
        <end position="605"/>
    </location>
</feature>